<protein>
    <submittedName>
        <fullName evidence="9">HMG-box protein STE11</fullName>
    </submittedName>
</protein>
<dbReference type="GO" id="GO:0000978">
    <property type="term" value="F:RNA polymerase II cis-regulatory region sequence-specific DNA binding"/>
    <property type="evidence" value="ECO:0007669"/>
    <property type="project" value="TreeGrafter"/>
</dbReference>
<dbReference type="SMR" id="A0A194VQW8"/>
<dbReference type="CDD" id="cd01389">
    <property type="entry name" value="HMG-box_ROX1-like"/>
    <property type="match status" value="1"/>
</dbReference>
<evidence type="ECO:0000256" key="5">
    <source>
        <dbReference type="ARBA" id="ARBA00023242"/>
    </source>
</evidence>
<reference evidence="9" key="1">
    <citation type="submission" date="2014-12" db="EMBL/GenBank/DDBJ databases">
        <title>Genome Sequence of Valsa Canker Pathogens Uncovers a Specific Adaption of Colonization on Woody Bark.</title>
        <authorList>
            <person name="Yin Z."/>
            <person name="Liu H."/>
            <person name="Gao X."/>
            <person name="Li Z."/>
            <person name="Song N."/>
            <person name="Ke X."/>
            <person name="Dai Q."/>
            <person name="Wu Y."/>
            <person name="Sun Y."/>
            <person name="Xu J.-R."/>
            <person name="Kang Z.K."/>
            <person name="Wang L."/>
            <person name="Huang L."/>
        </authorList>
    </citation>
    <scope>NUCLEOTIDE SEQUENCE [LARGE SCALE GENOMIC DNA]</scope>
    <source>
        <strain evidence="9">03-8</strain>
    </source>
</reference>
<dbReference type="EMBL" id="CM003099">
    <property type="protein sequence ID" value="KUI66382.1"/>
    <property type="molecule type" value="Genomic_DNA"/>
</dbReference>
<dbReference type="PANTHER" id="PTHR45803">
    <property type="entry name" value="SOX100B"/>
    <property type="match status" value="1"/>
</dbReference>
<feature type="compositionally biased region" description="Acidic residues" evidence="7">
    <location>
        <begin position="317"/>
        <end position="328"/>
    </location>
</feature>
<evidence type="ECO:0000256" key="1">
    <source>
        <dbReference type="ARBA" id="ARBA00004123"/>
    </source>
</evidence>
<dbReference type="Pfam" id="PF00505">
    <property type="entry name" value="HMG_box"/>
    <property type="match status" value="1"/>
</dbReference>
<dbReference type="GO" id="GO:0000981">
    <property type="term" value="F:DNA-binding transcription factor activity, RNA polymerase II-specific"/>
    <property type="evidence" value="ECO:0007669"/>
    <property type="project" value="TreeGrafter"/>
</dbReference>
<keyword evidence="2" id="KW-0805">Transcription regulation</keyword>
<keyword evidence="5 6" id="KW-0539">Nucleus</keyword>
<feature type="region of interest" description="Disordered" evidence="7">
    <location>
        <begin position="292"/>
        <end position="350"/>
    </location>
</feature>
<dbReference type="SUPFAM" id="SSF47095">
    <property type="entry name" value="HMG-box"/>
    <property type="match status" value="1"/>
</dbReference>
<dbReference type="AlphaFoldDB" id="A0A194VQW8"/>
<evidence type="ECO:0000259" key="8">
    <source>
        <dbReference type="PROSITE" id="PS50118"/>
    </source>
</evidence>
<gene>
    <name evidence="9" type="ORF">VM1G_02030</name>
</gene>
<feature type="region of interest" description="Disordered" evidence="7">
    <location>
        <begin position="1"/>
        <end position="39"/>
    </location>
</feature>
<dbReference type="Gene3D" id="1.10.30.10">
    <property type="entry name" value="High mobility group box domain"/>
    <property type="match status" value="1"/>
</dbReference>
<accession>A0A194VQW8</accession>
<feature type="compositionally biased region" description="Basic and acidic residues" evidence="7">
    <location>
        <begin position="292"/>
        <end position="301"/>
    </location>
</feature>
<evidence type="ECO:0000256" key="3">
    <source>
        <dbReference type="ARBA" id="ARBA00023125"/>
    </source>
</evidence>
<evidence type="ECO:0000256" key="2">
    <source>
        <dbReference type="ARBA" id="ARBA00023015"/>
    </source>
</evidence>
<sequence length="584" mass="65697">MLKYEISSDKMDPAIPLSPTSSSDGQLPQGFGDLVQHNSNATSFPREQRAIEVANLQNNSHQASRMSTPAPSTGASPHLDHGLPHYPPQGMYNNQYFPPGYGHDNGYPSLPDDSVSRPMYVPSGIKAHMYQTQPGYTTPASSPSQMSDVISLRSGAAPRSSSMRSLASKGQVEKPAPKKKKAARGAKRVPKVDKPLSELTKNWHEPMINIEEYVNRSAEERAREIQTGKNPGKVKRPMNAFMLYRKAYQNRTREWCTHNNHQVVSQVCGDSWPLEPEHIRAQFTEWARVERENHAKAHPDYKFAPQKPKSQKRKADSDEEAEPEEPFDDWYGTQGRPIKRSRSNRHTPVPDHEALYSQHMPQYYPEYSQQQGMTMPGRGQVNMSTFHYSNPNKPMPAPYNTMSLQPQSHYFQSQAMPTRHQQLSQFPVEDVSFHKTASPGNPYHSPQQSLMDSYGSVQQHHSMERTPPPGHMFEAHFEASMYSGNESSFNASDPLLLQSNSLEAAAEFYYADQSGQQVVEDYLGDVAGDPLGEQHFKDILQGSGSDESWQIQQLGEGQNEDHFDANWSQVDPSLSEPFTATAHD</sequence>
<dbReference type="PROSITE" id="PS50118">
    <property type="entry name" value="HMG_BOX_2"/>
    <property type="match status" value="1"/>
</dbReference>
<dbReference type="PANTHER" id="PTHR45803:SF5">
    <property type="entry name" value="SOX100B"/>
    <property type="match status" value="1"/>
</dbReference>
<feature type="compositionally biased region" description="Polar residues" evidence="7">
    <location>
        <begin position="132"/>
        <end position="148"/>
    </location>
</feature>
<feature type="DNA-binding region" description="HMG box" evidence="6">
    <location>
        <begin position="234"/>
        <end position="302"/>
    </location>
</feature>
<evidence type="ECO:0000313" key="9">
    <source>
        <dbReference type="EMBL" id="KUI66382.1"/>
    </source>
</evidence>
<comment type="subcellular location">
    <subcellularLocation>
        <location evidence="1">Nucleus</location>
    </subcellularLocation>
</comment>
<organism evidence="9 10">
    <name type="scientific">Cytospora mali</name>
    <name type="common">Apple Valsa canker fungus</name>
    <name type="synonym">Valsa mali</name>
    <dbReference type="NCBI Taxonomy" id="578113"/>
    <lineage>
        <taxon>Eukaryota</taxon>
        <taxon>Fungi</taxon>
        <taxon>Dikarya</taxon>
        <taxon>Ascomycota</taxon>
        <taxon>Pezizomycotina</taxon>
        <taxon>Sordariomycetes</taxon>
        <taxon>Sordariomycetidae</taxon>
        <taxon>Diaporthales</taxon>
        <taxon>Cytosporaceae</taxon>
        <taxon>Cytospora</taxon>
    </lineage>
</organism>
<evidence type="ECO:0000256" key="6">
    <source>
        <dbReference type="PROSITE-ProRule" id="PRU00267"/>
    </source>
</evidence>
<evidence type="ECO:0000256" key="7">
    <source>
        <dbReference type="SAM" id="MobiDB-lite"/>
    </source>
</evidence>
<feature type="region of interest" description="Disordered" evidence="7">
    <location>
        <begin position="132"/>
        <end position="194"/>
    </location>
</feature>
<dbReference type="InterPro" id="IPR050917">
    <property type="entry name" value="SOX_TF"/>
</dbReference>
<dbReference type="InterPro" id="IPR009071">
    <property type="entry name" value="HMG_box_dom"/>
</dbReference>
<dbReference type="InterPro" id="IPR036910">
    <property type="entry name" value="HMG_box_dom_sf"/>
</dbReference>
<name>A0A194VQW8_CYTMA</name>
<evidence type="ECO:0000313" key="10">
    <source>
        <dbReference type="Proteomes" id="UP000078559"/>
    </source>
</evidence>
<keyword evidence="3 6" id="KW-0238">DNA-binding</keyword>
<dbReference type="Proteomes" id="UP000078559">
    <property type="component" value="Chromosome 2"/>
</dbReference>
<dbReference type="OrthoDB" id="2307332at2759"/>
<proteinExistence type="predicted"/>
<dbReference type="GO" id="GO:0005634">
    <property type="term" value="C:nucleus"/>
    <property type="evidence" value="ECO:0007669"/>
    <property type="project" value="UniProtKB-SubCell"/>
</dbReference>
<evidence type="ECO:0000256" key="4">
    <source>
        <dbReference type="ARBA" id="ARBA00023163"/>
    </source>
</evidence>
<feature type="region of interest" description="Disordered" evidence="7">
    <location>
        <begin position="59"/>
        <end position="82"/>
    </location>
</feature>
<feature type="compositionally biased region" description="Basic residues" evidence="7">
    <location>
        <begin position="177"/>
        <end position="189"/>
    </location>
</feature>
<feature type="compositionally biased region" description="Basic and acidic residues" evidence="7">
    <location>
        <begin position="1"/>
        <end position="12"/>
    </location>
</feature>
<dbReference type="SMART" id="SM00398">
    <property type="entry name" value="HMG"/>
    <property type="match status" value="1"/>
</dbReference>
<feature type="region of interest" description="Disordered" evidence="7">
    <location>
        <begin position="554"/>
        <end position="584"/>
    </location>
</feature>
<feature type="compositionally biased region" description="Polar residues" evidence="7">
    <location>
        <begin position="59"/>
        <end position="75"/>
    </location>
</feature>
<keyword evidence="10" id="KW-1185">Reference proteome</keyword>
<keyword evidence="4" id="KW-0804">Transcription</keyword>
<feature type="compositionally biased region" description="Polar residues" evidence="7">
    <location>
        <begin position="566"/>
        <end position="578"/>
    </location>
</feature>
<feature type="domain" description="HMG box" evidence="8">
    <location>
        <begin position="234"/>
        <end position="302"/>
    </location>
</feature>